<protein>
    <recommendedName>
        <fullName evidence="7">Zn(2)-C6 fungal-type domain-containing protein</fullName>
    </recommendedName>
</protein>
<proteinExistence type="predicted"/>
<dbReference type="OrthoDB" id="4161332at2759"/>
<dbReference type="PROSITE" id="PS00463">
    <property type="entry name" value="ZN2_CY6_FUNGAL_1"/>
    <property type="match status" value="1"/>
</dbReference>
<keyword evidence="5" id="KW-0539">Nucleus</keyword>
<dbReference type="InterPro" id="IPR036864">
    <property type="entry name" value="Zn2-C6_fun-type_DNA-bd_sf"/>
</dbReference>
<sequence>MATPSPEASPNGKKASDPQTPAPAVAAAAAAPPYPYMSPPHFSYPPNYASPPPPPGSYPPLPPGYPPYAYQPYPYQLGQAPVLMYQQPAPPASSSGSEQGTKRKRKDKSDDQDDDGGRLRPASSSTSVMPVDAKKRTKTARACDSCRSRKIRCDILTDIEPIVCQHCKQYGFECTYFLPIAETRFKKKKWADEEHTDSSSNVQPINPIAAAMPVHPPRAYEMFDLRQAHQFEVFSPSPTSPILHVRKSSTDPNGAPAPPLPKDMQIDSQLIQNLLNSYFTEVAPLLPIVTPQELLAIRLPPPILLYSMCIVAATQRHVPQTLFDQLRYILNALIRADDVLSTASIVNVQSLLILCMSADCHSQFVPNALSSLWVRLGTAIRMAQDLGLHRAESVGTQDIELRRRLWAVCVITDRWISLTYGNPSMIDVGDCDARLPGGGDVTDVYMDELVRLSLLLGLVLKTIYSPTGLTFVQDDILEKLISDIEDWKARLPDSLTYRGVNSPLRAGVLHLLYTCACMTFWRVFMRLSYSCPAHLKFTLSAERWTGLVVLAGEAIDWLDANEGTYDSWLLVSYGATSCALVQYHTWARRRTPEARVQLAKLKDCVRRWESRLSPDHMSTRRKTSEIIGLLSEATTADDQGQTPMPTGAPGGIEYKRDPTHPQGGVFVSTDGAEVDTSTATNSILEMSSFVTPGTLNLNPGMNMVSKDPQVTNTLDFGDLGLMDQLDGLPGGMFDWGQWESFFAKLNGGGMPVVPDVSKQL</sequence>
<evidence type="ECO:0000256" key="5">
    <source>
        <dbReference type="ARBA" id="ARBA00023242"/>
    </source>
</evidence>
<dbReference type="STRING" id="1314674.A0A0D7AYT7"/>
<feature type="region of interest" description="Disordered" evidence="6">
    <location>
        <begin position="1"/>
        <end position="65"/>
    </location>
</feature>
<dbReference type="InterPro" id="IPR050797">
    <property type="entry name" value="Carb_Metab_Trans_Reg"/>
</dbReference>
<reference evidence="8 9" key="1">
    <citation type="journal article" date="2015" name="Fungal Genet. Biol.">
        <title>Evolution of novel wood decay mechanisms in Agaricales revealed by the genome sequences of Fistulina hepatica and Cylindrobasidium torrendii.</title>
        <authorList>
            <person name="Floudas D."/>
            <person name="Held B.W."/>
            <person name="Riley R."/>
            <person name="Nagy L.G."/>
            <person name="Koehler G."/>
            <person name="Ransdell A.S."/>
            <person name="Younus H."/>
            <person name="Chow J."/>
            <person name="Chiniquy J."/>
            <person name="Lipzen A."/>
            <person name="Tritt A."/>
            <person name="Sun H."/>
            <person name="Haridas S."/>
            <person name="LaButti K."/>
            <person name="Ohm R.A."/>
            <person name="Kues U."/>
            <person name="Blanchette R.A."/>
            <person name="Grigoriev I.V."/>
            <person name="Minto R.E."/>
            <person name="Hibbett D.S."/>
        </authorList>
    </citation>
    <scope>NUCLEOTIDE SEQUENCE [LARGE SCALE GENOMIC DNA]</scope>
    <source>
        <strain evidence="8 9">FP15055 ss-10</strain>
    </source>
</reference>
<gene>
    <name evidence="8" type="ORF">CYLTODRAFT_382829</name>
</gene>
<dbReference type="AlphaFoldDB" id="A0A0D7AYT7"/>
<dbReference type="GO" id="GO:0006351">
    <property type="term" value="P:DNA-templated transcription"/>
    <property type="evidence" value="ECO:0007669"/>
    <property type="project" value="InterPro"/>
</dbReference>
<evidence type="ECO:0000313" key="8">
    <source>
        <dbReference type="EMBL" id="KIY63059.1"/>
    </source>
</evidence>
<keyword evidence="1" id="KW-0479">Metal-binding</keyword>
<feature type="domain" description="Zn(2)-C6 fungal-type" evidence="7">
    <location>
        <begin position="142"/>
        <end position="176"/>
    </location>
</feature>
<evidence type="ECO:0000256" key="1">
    <source>
        <dbReference type="ARBA" id="ARBA00022723"/>
    </source>
</evidence>
<dbReference type="CDD" id="cd00067">
    <property type="entry name" value="GAL4"/>
    <property type="match status" value="1"/>
</dbReference>
<dbReference type="InterPro" id="IPR001138">
    <property type="entry name" value="Zn2Cys6_DnaBD"/>
</dbReference>
<keyword evidence="9" id="KW-1185">Reference proteome</keyword>
<keyword evidence="3" id="KW-0238">DNA-binding</keyword>
<dbReference type="SMART" id="SM00066">
    <property type="entry name" value="GAL4"/>
    <property type="match status" value="1"/>
</dbReference>
<evidence type="ECO:0000256" key="3">
    <source>
        <dbReference type="ARBA" id="ARBA00023125"/>
    </source>
</evidence>
<dbReference type="PANTHER" id="PTHR31668:SF26">
    <property type="entry name" value="GLUCOSE TRANSPORT TRANSCRIPTION REGULATOR RGT1-RELATED"/>
    <property type="match status" value="1"/>
</dbReference>
<dbReference type="CDD" id="cd12148">
    <property type="entry name" value="fungal_TF_MHR"/>
    <property type="match status" value="1"/>
</dbReference>
<name>A0A0D7AYT7_9AGAR</name>
<dbReference type="InterPro" id="IPR007219">
    <property type="entry name" value="XnlR_reg_dom"/>
</dbReference>
<evidence type="ECO:0000256" key="4">
    <source>
        <dbReference type="ARBA" id="ARBA00023163"/>
    </source>
</evidence>
<dbReference type="GO" id="GO:0008270">
    <property type="term" value="F:zinc ion binding"/>
    <property type="evidence" value="ECO:0007669"/>
    <property type="project" value="InterPro"/>
</dbReference>
<dbReference type="EMBL" id="KN880725">
    <property type="protein sequence ID" value="KIY63059.1"/>
    <property type="molecule type" value="Genomic_DNA"/>
</dbReference>
<dbReference type="Gene3D" id="4.10.240.10">
    <property type="entry name" value="Zn(2)-C6 fungal-type DNA-binding domain"/>
    <property type="match status" value="1"/>
</dbReference>
<evidence type="ECO:0000259" key="7">
    <source>
        <dbReference type="PROSITE" id="PS50048"/>
    </source>
</evidence>
<dbReference type="Pfam" id="PF04082">
    <property type="entry name" value="Fungal_trans"/>
    <property type="match status" value="1"/>
</dbReference>
<keyword evidence="2" id="KW-0805">Transcription regulation</keyword>
<dbReference type="Pfam" id="PF00172">
    <property type="entry name" value="Zn_clus"/>
    <property type="match status" value="1"/>
</dbReference>
<feature type="region of interest" description="Disordered" evidence="6">
    <location>
        <begin position="81"/>
        <end position="134"/>
    </location>
</feature>
<feature type="compositionally biased region" description="Low complexity" evidence="6">
    <location>
        <begin position="22"/>
        <end position="31"/>
    </location>
</feature>
<dbReference type="Proteomes" id="UP000054007">
    <property type="component" value="Unassembled WGS sequence"/>
</dbReference>
<dbReference type="PANTHER" id="PTHR31668">
    <property type="entry name" value="GLUCOSE TRANSPORT TRANSCRIPTION REGULATOR RGT1-RELATED-RELATED"/>
    <property type="match status" value="1"/>
</dbReference>
<keyword evidence="4" id="KW-0804">Transcription</keyword>
<dbReference type="SUPFAM" id="SSF57701">
    <property type="entry name" value="Zn2/Cys6 DNA-binding domain"/>
    <property type="match status" value="1"/>
</dbReference>
<dbReference type="GO" id="GO:0003677">
    <property type="term" value="F:DNA binding"/>
    <property type="evidence" value="ECO:0007669"/>
    <property type="project" value="UniProtKB-KW"/>
</dbReference>
<dbReference type="SMART" id="SM00906">
    <property type="entry name" value="Fungal_trans"/>
    <property type="match status" value="1"/>
</dbReference>
<evidence type="ECO:0000256" key="2">
    <source>
        <dbReference type="ARBA" id="ARBA00023015"/>
    </source>
</evidence>
<organism evidence="8 9">
    <name type="scientific">Cylindrobasidium torrendii FP15055 ss-10</name>
    <dbReference type="NCBI Taxonomy" id="1314674"/>
    <lineage>
        <taxon>Eukaryota</taxon>
        <taxon>Fungi</taxon>
        <taxon>Dikarya</taxon>
        <taxon>Basidiomycota</taxon>
        <taxon>Agaricomycotina</taxon>
        <taxon>Agaricomycetes</taxon>
        <taxon>Agaricomycetidae</taxon>
        <taxon>Agaricales</taxon>
        <taxon>Marasmiineae</taxon>
        <taxon>Physalacriaceae</taxon>
        <taxon>Cylindrobasidium</taxon>
    </lineage>
</organism>
<dbReference type="GO" id="GO:0000981">
    <property type="term" value="F:DNA-binding transcription factor activity, RNA polymerase II-specific"/>
    <property type="evidence" value="ECO:0007669"/>
    <property type="project" value="InterPro"/>
</dbReference>
<feature type="compositionally biased region" description="Pro residues" evidence="6">
    <location>
        <begin position="48"/>
        <end position="65"/>
    </location>
</feature>
<evidence type="ECO:0000256" key="6">
    <source>
        <dbReference type="SAM" id="MobiDB-lite"/>
    </source>
</evidence>
<dbReference type="PROSITE" id="PS50048">
    <property type="entry name" value="ZN2_CY6_FUNGAL_2"/>
    <property type="match status" value="1"/>
</dbReference>
<accession>A0A0D7AYT7</accession>
<evidence type="ECO:0000313" key="9">
    <source>
        <dbReference type="Proteomes" id="UP000054007"/>
    </source>
</evidence>